<feature type="domain" description="DZANK-type" evidence="1">
    <location>
        <begin position="246"/>
        <end position="295"/>
    </location>
</feature>
<evidence type="ECO:0000259" key="2">
    <source>
        <dbReference type="Pfam" id="PF13248"/>
    </source>
</evidence>
<reference evidence="3 4" key="1">
    <citation type="submission" date="2015-09" db="EMBL/GenBank/DDBJ databases">
        <authorList>
            <consortium name="Pathogen Informatics"/>
        </authorList>
    </citation>
    <scope>NUCLEOTIDE SEQUENCE [LARGE SCALE GENOMIC DNA]</scope>
    <source>
        <strain evidence="3 4">2789STDY5834914</strain>
    </source>
</reference>
<feature type="domain" description="Putative zinc-ribbon" evidence="2">
    <location>
        <begin position="372"/>
        <end position="397"/>
    </location>
</feature>
<name>A0A174SMN6_9FIRM</name>
<accession>A0A174SMN6</accession>
<dbReference type="Pfam" id="PF13248">
    <property type="entry name" value="Zn_ribbon_3"/>
    <property type="match status" value="1"/>
</dbReference>
<evidence type="ECO:0000313" key="3">
    <source>
        <dbReference type="EMBL" id="CUP95829.1"/>
    </source>
</evidence>
<dbReference type="OrthoDB" id="9788304at2"/>
<organism evidence="3 4">
    <name type="scientific">Dorea longicatena</name>
    <dbReference type="NCBI Taxonomy" id="88431"/>
    <lineage>
        <taxon>Bacteria</taxon>
        <taxon>Bacillati</taxon>
        <taxon>Bacillota</taxon>
        <taxon>Clostridia</taxon>
        <taxon>Lachnospirales</taxon>
        <taxon>Lachnospiraceae</taxon>
        <taxon>Dorea</taxon>
    </lineage>
</organism>
<dbReference type="GeneID" id="96229699"/>
<dbReference type="AlphaFoldDB" id="A0A174SMN6"/>
<dbReference type="PANTHER" id="PTHR40038">
    <property type="entry name" value="MEMBRANE-ASSOCIATED PROTEIN TCAA"/>
    <property type="match status" value="1"/>
</dbReference>
<dbReference type="Proteomes" id="UP000095485">
    <property type="component" value="Unassembled WGS sequence"/>
</dbReference>
<dbReference type="PANTHER" id="PTHR40038:SF1">
    <property type="entry name" value="MEMBRANE-ASSOCIATED PROTEIN TCAA"/>
    <property type="match status" value="1"/>
</dbReference>
<protein>
    <submittedName>
        <fullName evidence="3">Putative Zn-ribbon RNA-binding protein</fullName>
    </submittedName>
</protein>
<dbReference type="InterPro" id="IPR059113">
    <property type="entry name" value="Znf_ribbon"/>
</dbReference>
<gene>
    <name evidence="3" type="ORF">ERS852526_02419</name>
</gene>
<sequence length="398" mass="45130">MDKGTILKQLKSVDNPSFFTLGGKEIAKDLQELLTEDETVQGFVEIFEKNIGRVFSNGARKNGLRSYLVITDRNVFFIRRGRLSLNLITALDKTIAIPITDISNITLEKSQNISKLLYPVDVYIHTNIDNYEFMAYESFITKLPANILPKVINNFKEEKSKDMSMNQSEEVAICPSCGATLEKGGIFCMICGKKIPEKKEQRCDENGCELIKLICKECGYELEEGTQFCPNCGKKVEEEKEEVLRCKECGYELEEGMQFCPNCGKKVEEEKEEVLRCKECGYELEEGTQFCPNCGKKVEEEKEEVLKCKECGYELEEGTRFCPVCGTPVVEKKEETIQEKIVCSQCGYELNEEIKFCPNCGSVVLEKQDMPEKVNCSKCGAKIDKTMVFCPECGQEIK</sequence>
<dbReference type="Pfam" id="PF12773">
    <property type="entry name" value="DZR"/>
    <property type="match status" value="3"/>
</dbReference>
<dbReference type="RefSeq" id="WP_055284112.1">
    <property type="nucleotide sequence ID" value="NZ_CZAY01000019.1"/>
</dbReference>
<dbReference type="InterPro" id="IPR025874">
    <property type="entry name" value="DZR"/>
</dbReference>
<evidence type="ECO:0000313" key="4">
    <source>
        <dbReference type="Proteomes" id="UP000095485"/>
    </source>
</evidence>
<evidence type="ECO:0000259" key="1">
    <source>
        <dbReference type="Pfam" id="PF12773"/>
    </source>
</evidence>
<dbReference type="EMBL" id="CZAY01000019">
    <property type="protein sequence ID" value="CUP95829.1"/>
    <property type="molecule type" value="Genomic_DNA"/>
</dbReference>
<proteinExistence type="predicted"/>
<feature type="domain" description="DZANK-type" evidence="1">
    <location>
        <begin position="308"/>
        <end position="361"/>
    </location>
</feature>
<feature type="domain" description="DZANK-type" evidence="1">
    <location>
        <begin position="174"/>
        <end position="233"/>
    </location>
</feature>